<evidence type="ECO:0000313" key="14">
    <source>
        <dbReference type="Proteomes" id="UP000606786"/>
    </source>
</evidence>
<evidence type="ECO:0000256" key="3">
    <source>
        <dbReference type="ARBA" id="ARBA00022737"/>
    </source>
</evidence>
<feature type="region of interest" description="Disordered" evidence="11">
    <location>
        <begin position="195"/>
        <end position="217"/>
    </location>
</feature>
<keyword evidence="7" id="KW-0238">DNA-binding</keyword>
<dbReference type="AlphaFoldDB" id="A0A811V3V9"/>
<evidence type="ECO:0000256" key="6">
    <source>
        <dbReference type="ARBA" id="ARBA00023015"/>
    </source>
</evidence>
<feature type="compositionally biased region" description="Polar residues" evidence="11">
    <location>
        <begin position="416"/>
        <end position="426"/>
    </location>
</feature>
<dbReference type="Gene3D" id="3.30.160.60">
    <property type="entry name" value="Classic Zinc Finger"/>
    <property type="match status" value="4"/>
</dbReference>
<protein>
    <submittedName>
        <fullName evidence="13">(Mediterranean fruit fly) hypothetical protein</fullName>
    </submittedName>
</protein>
<evidence type="ECO:0000256" key="2">
    <source>
        <dbReference type="ARBA" id="ARBA00022723"/>
    </source>
</evidence>
<evidence type="ECO:0000256" key="7">
    <source>
        <dbReference type="ARBA" id="ARBA00023125"/>
    </source>
</evidence>
<dbReference type="InterPro" id="IPR013087">
    <property type="entry name" value="Znf_C2H2_type"/>
</dbReference>
<evidence type="ECO:0000256" key="10">
    <source>
        <dbReference type="PROSITE-ProRule" id="PRU00042"/>
    </source>
</evidence>
<dbReference type="SUPFAM" id="SSF57667">
    <property type="entry name" value="beta-beta-alpha zinc fingers"/>
    <property type="match status" value="2"/>
</dbReference>
<dbReference type="GO" id="GO:0009887">
    <property type="term" value="P:animal organ morphogenesis"/>
    <property type="evidence" value="ECO:0007669"/>
    <property type="project" value="UniProtKB-ARBA"/>
</dbReference>
<dbReference type="FunFam" id="3.30.160.60:FF:000432">
    <property type="entry name" value="zinc finger protein Gfi-1b isoform X1"/>
    <property type="match status" value="1"/>
</dbReference>
<dbReference type="GO" id="GO:0000981">
    <property type="term" value="F:DNA-binding transcription factor activity, RNA polymerase II-specific"/>
    <property type="evidence" value="ECO:0007669"/>
    <property type="project" value="TreeGrafter"/>
</dbReference>
<dbReference type="FunFam" id="3.30.160.60:FF:000208">
    <property type="entry name" value="zinc finger protein Gfi-1b"/>
    <property type="match status" value="1"/>
</dbReference>
<keyword evidence="6" id="KW-0805">Transcription regulation</keyword>
<dbReference type="SMART" id="SM00355">
    <property type="entry name" value="ZnF_C2H2"/>
    <property type="match status" value="4"/>
</dbReference>
<feature type="region of interest" description="Disordered" evidence="11">
    <location>
        <begin position="415"/>
        <end position="454"/>
    </location>
</feature>
<dbReference type="FunFam" id="3.30.160.60:FF:000148">
    <property type="entry name" value="zinc finger protein Gfi-1"/>
    <property type="match status" value="1"/>
</dbReference>
<keyword evidence="5" id="KW-0862">Zinc</keyword>
<accession>A0A811V3V9</accession>
<feature type="compositionally biased region" description="Low complexity" evidence="11">
    <location>
        <begin position="365"/>
        <end position="374"/>
    </location>
</feature>
<dbReference type="Proteomes" id="UP000606786">
    <property type="component" value="Unassembled WGS sequence"/>
</dbReference>
<reference evidence="13" key="1">
    <citation type="submission" date="2020-11" db="EMBL/GenBank/DDBJ databases">
        <authorList>
            <person name="Whitehead M."/>
        </authorList>
    </citation>
    <scope>NUCLEOTIDE SEQUENCE</scope>
    <source>
        <strain evidence="13">EGII</strain>
    </source>
</reference>
<dbReference type="PROSITE" id="PS50157">
    <property type="entry name" value="ZINC_FINGER_C2H2_2"/>
    <property type="match status" value="4"/>
</dbReference>
<feature type="domain" description="C2H2-type" evidence="12">
    <location>
        <begin position="486"/>
        <end position="513"/>
    </location>
</feature>
<dbReference type="GO" id="GO:0000978">
    <property type="term" value="F:RNA polymerase II cis-regulatory region sequence-specific DNA binding"/>
    <property type="evidence" value="ECO:0007669"/>
    <property type="project" value="TreeGrafter"/>
</dbReference>
<feature type="region of interest" description="Disordered" evidence="11">
    <location>
        <begin position="84"/>
        <end position="139"/>
    </location>
</feature>
<gene>
    <name evidence="13" type="ORF">CCAP1982_LOCUS13588</name>
</gene>
<dbReference type="EMBL" id="CAJHJT010000034">
    <property type="protein sequence ID" value="CAD7005228.1"/>
    <property type="molecule type" value="Genomic_DNA"/>
</dbReference>
<dbReference type="GO" id="GO:0008270">
    <property type="term" value="F:zinc ion binding"/>
    <property type="evidence" value="ECO:0007669"/>
    <property type="project" value="UniProtKB-KW"/>
</dbReference>
<dbReference type="GO" id="GO:0005634">
    <property type="term" value="C:nucleus"/>
    <property type="evidence" value="ECO:0007669"/>
    <property type="project" value="UniProtKB-SubCell"/>
</dbReference>
<dbReference type="InterPro" id="IPR036236">
    <property type="entry name" value="Znf_C2H2_sf"/>
</dbReference>
<dbReference type="FunFam" id="3.30.160.60:FF:002812">
    <property type="entry name" value="Neuroectoderm-expressed 2, isoform B"/>
    <property type="match status" value="1"/>
</dbReference>
<keyword evidence="8" id="KW-0804">Transcription</keyword>
<dbReference type="OrthoDB" id="6155966at2759"/>
<evidence type="ECO:0000256" key="11">
    <source>
        <dbReference type="SAM" id="MobiDB-lite"/>
    </source>
</evidence>
<dbReference type="GO" id="GO:0000122">
    <property type="term" value="P:negative regulation of transcription by RNA polymerase II"/>
    <property type="evidence" value="ECO:0007669"/>
    <property type="project" value="UniProtKB-ARBA"/>
</dbReference>
<keyword evidence="3" id="KW-0677">Repeat</keyword>
<feature type="compositionally biased region" description="Polar residues" evidence="11">
    <location>
        <begin position="84"/>
        <end position="105"/>
    </location>
</feature>
<dbReference type="PANTHER" id="PTHR23226">
    <property type="entry name" value="ZINC FINGER AND SCAN DOMAIN-CONTAINING"/>
    <property type="match status" value="1"/>
</dbReference>
<keyword evidence="2" id="KW-0479">Metal-binding</keyword>
<dbReference type="Pfam" id="PF00096">
    <property type="entry name" value="zf-C2H2"/>
    <property type="match status" value="3"/>
</dbReference>
<dbReference type="PANTHER" id="PTHR23226:SF419">
    <property type="entry name" value="FI21258P1-RELATED"/>
    <property type="match status" value="1"/>
</dbReference>
<feature type="domain" description="C2H2-type" evidence="12">
    <location>
        <begin position="542"/>
        <end position="569"/>
    </location>
</feature>
<feature type="region of interest" description="Disordered" evidence="11">
    <location>
        <begin position="364"/>
        <end position="388"/>
    </location>
</feature>
<name>A0A811V3V9_CERCA</name>
<keyword evidence="9" id="KW-0539">Nucleus</keyword>
<dbReference type="GO" id="GO:0003002">
    <property type="term" value="P:regionalization"/>
    <property type="evidence" value="ECO:0007669"/>
    <property type="project" value="UniProtKB-ARBA"/>
</dbReference>
<evidence type="ECO:0000256" key="1">
    <source>
        <dbReference type="ARBA" id="ARBA00004123"/>
    </source>
</evidence>
<feature type="domain" description="C2H2-type" evidence="12">
    <location>
        <begin position="570"/>
        <end position="593"/>
    </location>
</feature>
<keyword evidence="14" id="KW-1185">Reference proteome</keyword>
<organism evidence="13 14">
    <name type="scientific">Ceratitis capitata</name>
    <name type="common">Mediterranean fruit fly</name>
    <name type="synonym">Tephritis capitata</name>
    <dbReference type="NCBI Taxonomy" id="7213"/>
    <lineage>
        <taxon>Eukaryota</taxon>
        <taxon>Metazoa</taxon>
        <taxon>Ecdysozoa</taxon>
        <taxon>Arthropoda</taxon>
        <taxon>Hexapoda</taxon>
        <taxon>Insecta</taxon>
        <taxon>Pterygota</taxon>
        <taxon>Neoptera</taxon>
        <taxon>Endopterygota</taxon>
        <taxon>Diptera</taxon>
        <taxon>Brachycera</taxon>
        <taxon>Muscomorpha</taxon>
        <taxon>Tephritoidea</taxon>
        <taxon>Tephritidae</taxon>
        <taxon>Ceratitis</taxon>
        <taxon>Ceratitis</taxon>
    </lineage>
</organism>
<proteinExistence type="predicted"/>
<evidence type="ECO:0000259" key="12">
    <source>
        <dbReference type="PROSITE" id="PS50157"/>
    </source>
</evidence>
<comment type="caution">
    <text evidence="13">The sequence shown here is derived from an EMBL/GenBank/DDBJ whole genome shotgun (WGS) entry which is preliminary data.</text>
</comment>
<sequence length="609" mass="67895">MNHLSPPLTPHSQKPTPSPALAAFANSALGDVNFDSTKNWIQNASAFNSVIASKLNNLPFLYNPLFYSNVLLPQFLLSSTTSALGTPNTPTTPHSPASFANNRDYTLTPEKDQENMHVRQLQQQQQQQHDNSSGEDMPLNLSLKQESNMKKPPTRLSADIKDDYSDLELNLHTPRSATEITCTPPPLRAVNLKTAIDQSSSTNKLEPRSPTKNRRTHGSIIWSPASMCEKTVAAVAEVNDGAAELSSGGVGVYAIDPIVRKFKYERRGSYPRRSLGATCAENVSLQSPLSSTTALATQFNAAAVAAAAAARAQELKVANLEIEAQQRIFAHRTAFMAGLATGNNFEMLQAQLKELQSRADALVQNNNNNNNNENTILSRNASRLERGDSYDSHEDALELMKTEEYVDMAEDAIRYSPNNSLSGHENQQQQQHNHHHHHQQQLQHYVAQQQHQHPDSTAIISTADVPHRSYSCSSEGECEKRGTRNFQCKQCGKSFKRSSTLSTHLLIHSDTRPYPCQYCGKRFHQKSDMKKHTYIHTGEKPHKCTVCQKAFSQSSNLITHMRKHTGYKPFGCGLCDQSFQRKVDLRRHRESRHEETLAPVKMEVSSSSC</sequence>
<feature type="compositionally biased region" description="Low complexity" evidence="11">
    <location>
        <begin position="440"/>
        <end position="451"/>
    </location>
</feature>
<evidence type="ECO:0000256" key="4">
    <source>
        <dbReference type="ARBA" id="ARBA00022771"/>
    </source>
</evidence>
<evidence type="ECO:0000256" key="8">
    <source>
        <dbReference type="ARBA" id="ARBA00023163"/>
    </source>
</evidence>
<comment type="subcellular location">
    <subcellularLocation>
        <location evidence="1">Nucleus</location>
    </subcellularLocation>
</comment>
<feature type="domain" description="C2H2-type" evidence="12">
    <location>
        <begin position="514"/>
        <end position="541"/>
    </location>
</feature>
<dbReference type="PROSITE" id="PS00028">
    <property type="entry name" value="ZINC_FINGER_C2H2_1"/>
    <property type="match status" value="4"/>
</dbReference>
<evidence type="ECO:0000256" key="9">
    <source>
        <dbReference type="ARBA" id="ARBA00023242"/>
    </source>
</evidence>
<evidence type="ECO:0000313" key="13">
    <source>
        <dbReference type="EMBL" id="CAD7005228.1"/>
    </source>
</evidence>
<evidence type="ECO:0000256" key="5">
    <source>
        <dbReference type="ARBA" id="ARBA00022833"/>
    </source>
</evidence>
<keyword evidence="4 10" id="KW-0863">Zinc-finger</keyword>